<dbReference type="NCBIfam" id="TIGR00476">
    <property type="entry name" value="selD"/>
    <property type="match status" value="1"/>
</dbReference>
<dbReference type="InterPro" id="IPR036676">
    <property type="entry name" value="PurM-like_C_sf"/>
</dbReference>
<sequence>MDTQTSLPPRLTSLSHGGGCGCKIAPGVLDEILRAQPMFRPPDALLVGTETADDAAVYRLNDEQALIATTDFFMPIVDEPEDFGAIAATNALSDVYAMGGRPIMALAIVGMPLATLPLDTIGAILRGGQQVCARAGIPVAGGHSIDSVEPIYGLAVLGLAHPSRIRRNRDARSGDVLVLGKPLGVGVLSAALKKDALDAAGYRLMLETTTRLNTPGPRLAEIDGVHAMTDVTGFGLLGHTLEMCRGAGLRARLDVAAVPLLAGVRELAARGMVTGASTRNWASYGEQVDLGGAEALTRALLTDPQTSGGLLVSCTREAASAVLAVLRDEGFAQAAVIGEFETGDAGVRLA</sequence>
<keyword evidence="5 11" id="KW-0418">Kinase</keyword>
<dbReference type="FunFam" id="3.90.650.10:FF:000004">
    <property type="entry name" value="Selenide, water dikinase"/>
    <property type="match status" value="1"/>
</dbReference>
<evidence type="ECO:0000256" key="3">
    <source>
        <dbReference type="ARBA" id="ARBA00022723"/>
    </source>
</evidence>
<gene>
    <name evidence="11" type="primary">selD_6</name>
    <name evidence="11" type="ORF">GALL_378640</name>
</gene>
<dbReference type="HAMAP" id="MF_00625">
    <property type="entry name" value="SelD"/>
    <property type="match status" value="1"/>
</dbReference>
<dbReference type="InterPro" id="IPR004536">
    <property type="entry name" value="SPS/SelD"/>
</dbReference>
<dbReference type="NCBIfam" id="NF002098">
    <property type="entry name" value="PRK00943.1"/>
    <property type="match status" value="1"/>
</dbReference>
<evidence type="ECO:0000256" key="4">
    <source>
        <dbReference type="ARBA" id="ARBA00022741"/>
    </source>
</evidence>
<keyword evidence="8" id="KW-0711">Selenium</keyword>
<comment type="caution">
    <text evidence="11">The sequence shown here is derived from an EMBL/GenBank/DDBJ whole genome shotgun (WGS) entry which is preliminary data.</text>
</comment>
<dbReference type="GO" id="GO:0004756">
    <property type="term" value="F:selenide, water dikinase activity"/>
    <property type="evidence" value="ECO:0007669"/>
    <property type="project" value="UniProtKB-EC"/>
</dbReference>
<evidence type="ECO:0000256" key="8">
    <source>
        <dbReference type="ARBA" id="ARBA00023266"/>
    </source>
</evidence>
<evidence type="ECO:0000256" key="5">
    <source>
        <dbReference type="ARBA" id="ARBA00022777"/>
    </source>
</evidence>
<evidence type="ECO:0000256" key="7">
    <source>
        <dbReference type="ARBA" id="ARBA00022842"/>
    </source>
</evidence>
<proteinExistence type="inferred from homology"/>
<keyword evidence="7" id="KW-0460">Magnesium</keyword>
<dbReference type="InterPro" id="IPR016188">
    <property type="entry name" value="PurM-like_N"/>
</dbReference>
<keyword evidence="4" id="KW-0547">Nucleotide-binding</keyword>
<dbReference type="GO" id="GO:0005737">
    <property type="term" value="C:cytoplasm"/>
    <property type="evidence" value="ECO:0007669"/>
    <property type="project" value="TreeGrafter"/>
</dbReference>
<organism evidence="11">
    <name type="scientific">mine drainage metagenome</name>
    <dbReference type="NCBI Taxonomy" id="410659"/>
    <lineage>
        <taxon>unclassified sequences</taxon>
        <taxon>metagenomes</taxon>
        <taxon>ecological metagenomes</taxon>
    </lineage>
</organism>
<dbReference type="GO" id="GO:0016260">
    <property type="term" value="P:selenocysteine biosynthetic process"/>
    <property type="evidence" value="ECO:0007669"/>
    <property type="project" value="InterPro"/>
</dbReference>
<protein>
    <submittedName>
        <fullName evidence="11">Selenide, water dikinase</fullName>
        <ecNumber evidence="11">2.7.9.3</ecNumber>
    </submittedName>
</protein>
<dbReference type="PANTHER" id="PTHR10256:SF0">
    <property type="entry name" value="INACTIVE SELENIDE, WATER DIKINASE-LIKE PROTEIN-RELATED"/>
    <property type="match status" value="1"/>
</dbReference>
<reference evidence="11" key="1">
    <citation type="submission" date="2016-10" db="EMBL/GenBank/DDBJ databases">
        <title>Sequence of Gallionella enrichment culture.</title>
        <authorList>
            <person name="Poehlein A."/>
            <person name="Muehling M."/>
            <person name="Daniel R."/>
        </authorList>
    </citation>
    <scope>NUCLEOTIDE SEQUENCE</scope>
</reference>
<dbReference type="InterPro" id="IPR010918">
    <property type="entry name" value="PurM-like_C_dom"/>
</dbReference>
<keyword evidence="6" id="KW-0067">ATP-binding</keyword>
<keyword evidence="3" id="KW-0479">Metal-binding</keyword>
<accession>A0A1J5QK83</accession>
<dbReference type="SUPFAM" id="SSF56042">
    <property type="entry name" value="PurM C-terminal domain-like"/>
    <property type="match status" value="1"/>
</dbReference>
<evidence type="ECO:0000259" key="9">
    <source>
        <dbReference type="Pfam" id="PF00586"/>
    </source>
</evidence>
<dbReference type="Gene3D" id="3.90.650.10">
    <property type="entry name" value="PurM-like C-terminal domain"/>
    <property type="match status" value="1"/>
</dbReference>
<dbReference type="EMBL" id="MLJW01001068">
    <property type="protein sequence ID" value="OIQ80388.1"/>
    <property type="molecule type" value="Genomic_DNA"/>
</dbReference>
<feature type="domain" description="PurM-like N-terminal" evidence="9">
    <location>
        <begin position="53"/>
        <end position="159"/>
    </location>
</feature>
<dbReference type="PANTHER" id="PTHR10256">
    <property type="entry name" value="SELENIDE, WATER DIKINASE"/>
    <property type="match status" value="1"/>
</dbReference>
<evidence type="ECO:0000259" key="10">
    <source>
        <dbReference type="Pfam" id="PF02769"/>
    </source>
</evidence>
<keyword evidence="2 11" id="KW-0808">Transferase</keyword>
<dbReference type="Gene3D" id="3.30.1330.10">
    <property type="entry name" value="PurM-like, N-terminal domain"/>
    <property type="match status" value="1"/>
</dbReference>
<dbReference type="EC" id="2.7.9.3" evidence="11"/>
<evidence type="ECO:0000256" key="2">
    <source>
        <dbReference type="ARBA" id="ARBA00022679"/>
    </source>
</evidence>
<evidence type="ECO:0000256" key="6">
    <source>
        <dbReference type="ARBA" id="ARBA00022840"/>
    </source>
</evidence>
<dbReference type="FunFam" id="3.30.1330.10:FF:000003">
    <property type="entry name" value="Selenide, water dikinase"/>
    <property type="match status" value="1"/>
</dbReference>
<evidence type="ECO:0000313" key="11">
    <source>
        <dbReference type="EMBL" id="OIQ80388.1"/>
    </source>
</evidence>
<dbReference type="SUPFAM" id="SSF55326">
    <property type="entry name" value="PurM N-terminal domain-like"/>
    <property type="match status" value="1"/>
</dbReference>
<dbReference type="PIRSF" id="PIRSF036407">
    <property type="entry name" value="Selenphspht_syn"/>
    <property type="match status" value="1"/>
</dbReference>
<dbReference type="CDD" id="cd02195">
    <property type="entry name" value="SelD"/>
    <property type="match status" value="1"/>
</dbReference>
<evidence type="ECO:0000256" key="1">
    <source>
        <dbReference type="ARBA" id="ARBA00008026"/>
    </source>
</evidence>
<feature type="domain" description="PurM-like C-terminal" evidence="10">
    <location>
        <begin position="172"/>
        <end position="344"/>
    </location>
</feature>
<dbReference type="GO" id="GO:0005524">
    <property type="term" value="F:ATP binding"/>
    <property type="evidence" value="ECO:0007669"/>
    <property type="project" value="UniProtKB-KW"/>
</dbReference>
<dbReference type="Pfam" id="PF00586">
    <property type="entry name" value="AIRS"/>
    <property type="match status" value="1"/>
</dbReference>
<dbReference type="GO" id="GO:0046872">
    <property type="term" value="F:metal ion binding"/>
    <property type="evidence" value="ECO:0007669"/>
    <property type="project" value="UniProtKB-KW"/>
</dbReference>
<dbReference type="InterPro" id="IPR036921">
    <property type="entry name" value="PurM-like_N_sf"/>
</dbReference>
<dbReference type="InterPro" id="IPR023061">
    <property type="entry name" value="SelD_I"/>
</dbReference>
<dbReference type="Pfam" id="PF02769">
    <property type="entry name" value="AIRS_C"/>
    <property type="match status" value="1"/>
</dbReference>
<dbReference type="AlphaFoldDB" id="A0A1J5QK83"/>
<comment type="similarity">
    <text evidence="1">Belongs to the selenophosphate synthase 1 family. Class I subfamily.</text>
</comment>
<name>A0A1J5QK83_9ZZZZ</name>